<feature type="transmembrane region" description="Helical" evidence="1">
    <location>
        <begin position="247"/>
        <end position="267"/>
    </location>
</feature>
<reference evidence="2" key="1">
    <citation type="submission" date="2020-10" db="EMBL/GenBank/DDBJ databases">
        <authorList>
            <person name="Kikuchi T."/>
        </authorList>
    </citation>
    <scope>NUCLEOTIDE SEQUENCE</scope>
    <source>
        <strain evidence="2">NKZ352</strain>
    </source>
</reference>
<dbReference type="AlphaFoldDB" id="A0A8S1GQ50"/>
<keyword evidence="3" id="KW-1185">Reference proteome</keyword>
<dbReference type="Proteomes" id="UP000835052">
    <property type="component" value="Unassembled WGS sequence"/>
</dbReference>
<keyword evidence="1" id="KW-0812">Transmembrane</keyword>
<keyword evidence="1" id="KW-1133">Transmembrane helix</keyword>
<evidence type="ECO:0000313" key="3">
    <source>
        <dbReference type="Proteomes" id="UP000835052"/>
    </source>
</evidence>
<dbReference type="OrthoDB" id="5832583at2759"/>
<feature type="transmembrane region" description="Helical" evidence="1">
    <location>
        <begin position="35"/>
        <end position="54"/>
    </location>
</feature>
<evidence type="ECO:0008006" key="4">
    <source>
        <dbReference type="Google" id="ProtNLM"/>
    </source>
</evidence>
<accession>A0A8S1GQ50</accession>
<protein>
    <recommendedName>
        <fullName evidence="4">Transmembrane protein</fullName>
    </recommendedName>
</protein>
<feature type="transmembrane region" description="Helical" evidence="1">
    <location>
        <begin position="314"/>
        <end position="339"/>
    </location>
</feature>
<evidence type="ECO:0000313" key="2">
    <source>
        <dbReference type="EMBL" id="CAD6185526.1"/>
    </source>
</evidence>
<name>A0A8S1GQ50_9PELO</name>
<dbReference type="EMBL" id="CAJGYM010000002">
    <property type="protein sequence ID" value="CAD6185526.1"/>
    <property type="molecule type" value="Genomic_DNA"/>
</dbReference>
<sequence>MGDDRGAVRERLESSLPSLGTTCFVKPKATGVVSLVLQFGLLIVSGVTTIFYFYHVGGYEYMSWNENSTILQPISHPKPVTIVQETVEIPFLTTLRPGEDSAVESATIVAPSMETDWSPVPSGEPLSNITFPVPDDPLLLNTTEQSDNVALETSMESSTTEALVLSSAVLRKKREVEQNETFEATTFSEDDERAMLNEAFFGSDEDLDVDELIANGTITGIEQVPNTTITFAGMDLDLLEVIRISTLLYLCICIFWFLTMFFLLIAIKCEVVDLVIMNAMLLLIVIIYKITHSTLIAILLYYQREMSWRTMAITIGSIVILGCSAILGCVCLAMDYGWIRYISYMHDDQRCICLAMIVKMIKGKEPPRETFAANHYAMPENTRPIEIPFRGESPIQNFSSF</sequence>
<proteinExistence type="predicted"/>
<evidence type="ECO:0000256" key="1">
    <source>
        <dbReference type="SAM" id="Phobius"/>
    </source>
</evidence>
<gene>
    <name evidence="2" type="ORF">CAUJ_LOCUS1445</name>
</gene>
<comment type="caution">
    <text evidence="2">The sequence shown here is derived from an EMBL/GenBank/DDBJ whole genome shotgun (WGS) entry which is preliminary data.</text>
</comment>
<organism evidence="2 3">
    <name type="scientific">Caenorhabditis auriculariae</name>
    <dbReference type="NCBI Taxonomy" id="2777116"/>
    <lineage>
        <taxon>Eukaryota</taxon>
        <taxon>Metazoa</taxon>
        <taxon>Ecdysozoa</taxon>
        <taxon>Nematoda</taxon>
        <taxon>Chromadorea</taxon>
        <taxon>Rhabditida</taxon>
        <taxon>Rhabditina</taxon>
        <taxon>Rhabditomorpha</taxon>
        <taxon>Rhabditoidea</taxon>
        <taxon>Rhabditidae</taxon>
        <taxon>Peloderinae</taxon>
        <taxon>Caenorhabditis</taxon>
    </lineage>
</organism>
<keyword evidence="1" id="KW-0472">Membrane</keyword>
<feature type="transmembrane region" description="Helical" evidence="1">
    <location>
        <begin position="279"/>
        <end position="302"/>
    </location>
</feature>